<keyword evidence="6" id="KW-1185">Reference proteome</keyword>
<dbReference type="Pfam" id="PF00801">
    <property type="entry name" value="PKD"/>
    <property type="match status" value="1"/>
</dbReference>
<feature type="domain" description="PKD" evidence="4">
    <location>
        <begin position="659"/>
        <end position="730"/>
    </location>
</feature>
<comment type="caution">
    <text evidence="5">The sequence shown here is derived from an EMBL/GenBank/DDBJ whole genome shotgun (WGS) entry which is preliminary data.</text>
</comment>
<dbReference type="RefSeq" id="WP_378018268.1">
    <property type="nucleotide sequence ID" value="NZ_JBHSKT010000010.1"/>
</dbReference>
<dbReference type="PANTHER" id="PTHR46908">
    <property type="entry name" value="CUBILIN-LIKE PROTEIN"/>
    <property type="match status" value="1"/>
</dbReference>
<feature type="domain" description="PKD" evidence="4">
    <location>
        <begin position="1796"/>
        <end position="1869"/>
    </location>
</feature>
<dbReference type="Gene3D" id="2.60.120.290">
    <property type="entry name" value="Spermadhesin, CUB domain"/>
    <property type="match status" value="3"/>
</dbReference>
<feature type="domain" description="PKD" evidence="4">
    <location>
        <begin position="875"/>
        <end position="943"/>
    </location>
</feature>
<keyword evidence="2" id="KW-0732">Signal</keyword>
<dbReference type="PROSITE" id="PS50093">
    <property type="entry name" value="PKD"/>
    <property type="match status" value="8"/>
</dbReference>
<name>A0ABW0EGA6_9BACT</name>
<dbReference type="InterPro" id="IPR035914">
    <property type="entry name" value="Sperma_CUB_dom_sf"/>
</dbReference>
<organism evidence="5 6">
    <name type="scientific">Adhaeribacter terreus</name>
    <dbReference type="NCBI Taxonomy" id="529703"/>
    <lineage>
        <taxon>Bacteria</taxon>
        <taxon>Pseudomonadati</taxon>
        <taxon>Bacteroidota</taxon>
        <taxon>Cytophagia</taxon>
        <taxon>Cytophagales</taxon>
        <taxon>Hymenobacteraceae</taxon>
        <taxon>Adhaeribacter</taxon>
    </lineage>
</organism>
<feature type="domain" description="PKD" evidence="4">
    <location>
        <begin position="1112"/>
        <end position="1175"/>
    </location>
</feature>
<dbReference type="Pfam" id="PF18962">
    <property type="entry name" value="Por_Secre_tail"/>
    <property type="match status" value="1"/>
</dbReference>
<evidence type="ECO:0000256" key="1">
    <source>
        <dbReference type="ARBA" id="ARBA00023157"/>
    </source>
</evidence>
<feature type="domain" description="PKD" evidence="4">
    <location>
        <begin position="1349"/>
        <end position="1412"/>
    </location>
</feature>
<gene>
    <name evidence="5" type="ORF">ACFPIB_14930</name>
</gene>
<dbReference type="SMART" id="SM00089">
    <property type="entry name" value="PKD"/>
    <property type="match status" value="8"/>
</dbReference>
<dbReference type="NCBIfam" id="TIGR04183">
    <property type="entry name" value="Por_Secre_tail"/>
    <property type="match status" value="1"/>
</dbReference>
<feature type="domain" description="CUB" evidence="3">
    <location>
        <begin position="749"/>
        <end position="870"/>
    </location>
</feature>
<evidence type="ECO:0000259" key="4">
    <source>
        <dbReference type="PROSITE" id="PS50093"/>
    </source>
</evidence>
<dbReference type="InterPro" id="IPR026444">
    <property type="entry name" value="Secre_tail"/>
</dbReference>
<dbReference type="InterPro" id="IPR013783">
    <property type="entry name" value="Ig-like_fold"/>
</dbReference>
<feature type="domain" description="PKD" evidence="4">
    <location>
        <begin position="424"/>
        <end position="507"/>
    </location>
</feature>
<dbReference type="InterPro" id="IPR000859">
    <property type="entry name" value="CUB_dom"/>
</dbReference>
<feature type="chain" id="PRO_5045102706" evidence="2">
    <location>
        <begin position="27"/>
        <end position="2096"/>
    </location>
</feature>
<feature type="domain" description="CUB" evidence="3">
    <location>
        <begin position="1881"/>
        <end position="2003"/>
    </location>
</feature>
<feature type="signal peptide" evidence="2">
    <location>
        <begin position="1"/>
        <end position="26"/>
    </location>
</feature>
<feature type="domain" description="CUB" evidence="3">
    <location>
        <begin position="1677"/>
        <end position="1791"/>
    </location>
</feature>
<proteinExistence type="predicted"/>
<dbReference type="InterPro" id="IPR000601">
    <property type="entry name" value="PKD_dom"/>
</dbReference>
<dbReference type="Pfam" id="PF00431">
    <property type="entry name" value="CUB"/>
    <property type="match status" value="3"/>
</dbReference>
<protein>
    <submittedName>
        <fullName evidence="5">PKD domain-containing protein</fullName>
    </submittedName>
</protein>
<dbReference type="EMBL" id="JBHSKT010000010">
    <property type="protein sequence ID" value="MFC5271909.1"/>
    <property type="molecule type" value="Genomic_DNA"/>
</dbReference>
<dbReference type="Proteomes" id="UP001596161">
    <property type="component" value="Unassembled WGS sequence"/>
</dbReference>
<evidence type="ECO:0000256" key="2">
    <source>
        <dbReference type="SAM" id="SignalP"/>
    </source>
</evidence>
<evidence type="ECO:0000313" key="5">
    <source>
        <dbReference type="EMBL" id="MFC5271909.1"/>
    </source>
</evidence>
<dbReference type="PROSITE" id="PS01180">
    <property type="entry name" value="CUB"/>
    <property type="match status" value="3"/>
</dbReference>
<dbReference type="SUPFAM" id="SSF49854">
    <property type="entry name" value="Spermadhesin, CUB domain"/>
    <property type="match status" value="3"/>
</dbReference>
<dbReference type="Pfam" id="PF20009">
    <property type="entry name" value="GEVED"/>
    <property type="match status" value="6"/>
</dbReference>
<evidence type="ECO:0000313" key="6">
    <source>
        <dbReference type="Proteomes" id="UP001596161"/>
    </source>
</evidence>
<dbReference type="PANTHER" id="PTHR46908:SF8">
    <property type="entry name" value="C-TYPE LECTIN DOMAIN-CONTAINING PROTEIN"/>
    <property type="match status" value="1"/>
</dbReference>
<dbReference type="CDD" id="cd00146">
    <property type="entry name" value="PKD"/>
    <property type="match status" value="7"/>
</dbReference>
<dbReference type="InterPro" id="IPR035986">
    <property type="entry name" value="PKD_dom_sf"/>
</dbReference>
<dbReference type="SUPFAM" id="SSF49299">
    <property type="entry name" value="PKD domain"/>
    <property type="match status" value="8"/>
</dbReference>
<dbReference type="SMART" id="SM00042">
    <property type="entry name" value="CUB"/>
    <property type="match status" value="3"/>
</dbReference>
<dbReference type="InterPro" id="IPR045474">
    <property type="entry name" value="GEVED"/>
</dbReference>
<dbReference type="CDD" id="cd00041">
    <property type="entry name" value="CUB"/>
    <property type="match status" value="3"/>
</dbReference>
<keyword evidence="1" id="KW-1015">Disulfide bond</keyword>
<sequence length="2096" mass="222775">MKNSLLTRISVLLIIGLSLFQATAFAQCPIANTCSPAPGAAPSANWIFGMGIFNVNVNNGAINNATQGAAQGYQDYSCTIGTSLFASMSYPISVQTNPNANENVKVWIDYNNDGSFHATNELAFSSLNAKLHAGTFTIPATAVTNTPLRMRVSADNFSSAMPTPCSTPQYSQVEDYRITVTVNTNAPVADFSTSATTVCAPTACFTDLSQNGPTSWLWNFGDPASGANNTSTLQNPCHTFSAPGTYTITLTATNSVGADTEIKTNYVTYHTNVPVAASCTPNTINYCCGYGITNVNFGNGLMTNTSANGAAGYQDFTCAKSVSVIAGNIYPFALTTGSNPQDTRIYIDLNNNGSFADANEMVAQVLNQVNPTGNITIPGTTFMNTPLRMRIVSDEIGSSFNSCSGIQSGQAEDYTIIITPNPNPPVAQFTSNYATACDTVVQFTDLSSNAPTSWLWNFGDPASGANNTSTLKNPVHIYHNAGNYTVTLTATNNNGGNSITKTNYISVVKPCLIYCPSGGHNNNNVHISNVSLSNLNNPSGQAVGGYSNFTAMAATLLQGSPATLNVTRGGPILSSSVSAWIDYNRNGYFETSEQVMSVPRTNGVATASVLVPASAPLGSTRMRVMTSTTINAPNNPCFSNQFGMEVEDYTIIIQTNQQPPIPDFTVPSQISCSGIVAFSDNSINIPTSWSWNFGDPASGANNTSTLQNPSHTYASTGQYTVTLISCNSFGCDTIIKTNFINYDPTNAFCTTVVMPANGTAPNATLCAGTVYDPGGQFGQYPNSADSKLTIAPANAGTVTLTFSTFDLESGWDFLRIYDGPNTNSPLIGVYSGTNLPNGGSITSTSSALTLHFTSDNGVVRNGFAATWNCTPVTTKPVTNFRADLTNICTGSVPFQDLSTNSPTSWLWDFGNGTTSTQQNPTATYATTTPGTYNVTLISCNSFGCDTIVKTNFVNITVPCLTYCASNGHMNNNQWIKTVNTGGINNTTGPDAGGYGNYTYISGNMMLASTNPVTVSVGNTNGYFPYIAIWIDLNKDGIFQTTERVYNDRAMNVGSTAISTTGTITIPGTAQSGFTRMRVIMSPNFNLTNPCITNQNQTDTEDYTINITPNTLPTVADFTANLNNICTGTVQFNDASLNGATSWQWNFGNGNTSTLQNPVATYSTTTPASYNVTLIACKNGVCDTITKNNFVNITVPCLTYCASNGHNNTNQWISNVTTGTINNTSGQDANGYGNYTYLNNSMVLGTTTNPVTVTLGSTTGGNRYVDIWIDFNKDGIFQTSEKVYNAFTNNISGVNSTSGNITVPGTAQTGFTRMRVIMSTNFNLANACITNLPMGETEDYTINILPNTLPVVANFTANLNNVCSGTVQFNDASLNGATSWLWDFGNGTTSTLQSPVATYSTTTAGSYNVMLTACKNGVCNTITKTNFVNITVPCLTYCASNGHNNSNQWLSNVTFGTINNTTGADANAYGNYTYLNTNVISGTPSNPISLTLGNSTGPFGYADIWIDFNKDGFFQSTEKVLNMQFNGMPLVANGIINIPSTASLGVTRMRIIYSQTFGLFDPCASNMWIGETEDYAINIQPNTIPPITNFSADQTITCNGVVNFTDLSQNNPTSWLWNFGDGNTSTLQNPSHTYATQGTYNVTLTTQNAYGNNPHTKPGYITYSTTHASCFSVNMPVNGTTVTRNTCTGTIYDDGGPLNMYSNNASGTVVIAPTGATSVSLTFTAFQLESCCDYVTIYDGPNTSSPVIGMYNGTFLPNNGAPIVSTGNALTVRFTTDGSAVFSGFAANWNCTINTMPPTPDFTVSPPITCDGQVTFTDASSNIPTSWLWNFGDGNTSTLQNPIHTYANPGTYSVSLTAGNANGSNIVTKNGHILFDPNNAACRTITMPTNFSAVTTRSCTGVLYDDGGPNNSYSNMADGMVIIAPTGATSVTLTFTAFHLESCCDYVMIYDGPSITSPLLGTFNGTMLPNNGLPITSSGGALTVRFMTDGSGVYPGFEANWTCRSNVGIPKEGFGPAVFEVYPNPSAGMINLRLNTAASEDFDLEVTNVLGEVLLRKEVVLSEDKANPLDLRSLAKGVYFIKIQNSKTSGVRRIVLE</sequence>
<evidence type="ECO:0000259" key="3">
    <source>
        <dbReference type="PROSITE" id="PS01180"/>
    </source>
</evidence>
<dbReference type="InterPro" id="IPR052129">
    <property type="entry name" value="Spermadhesin-Link_domain"/>
</dbReference>
<accession>A0ABW0EGA6</accession>
<dbReference type="Pfam" id="PF18911">
    <property type="entry name" value="PKD_4"/>
    <property type="match status" value="7"/>
</dbReference>
<feature type="domain" description="PKD" evidence="4">
    <location>
        <begin position="186"/>
        <end position="268"/>
    </location>
</feature>
<dbReference type="Gene3D" id="2.60.40.10">
    <property type="entry name" value="Immunoglobulins"/>
    <property type="match status" value="8"/>
</dbReference>
<reference evidence="6" key="1">
    <citation type="journal article" date="2019" name="Int. J. Syst. Evol. Microbiol.">
        <title>The Global Catalogue of Microorganisms (GCM) 10K type strain sequencing project: providing services to taxonomists for standard genome sequencing and annotation.</title>
        <authorList>
            <consortium name="The Broad Institute Genomics Platform"/>
            <consortium name="The Broad Institute Genome Sequencing Center for Infectious Disease"/>
            <person name="Wu L."/>
            <person name="Ma J."/>
        </authorList>
    </citation>
    <scope>NUCLEOTIDE SEQUENCE [LARGE SCALE GENOMIC DNA]</scope>
    <source>
        <strain evidence="6">KACC 12602</strain>
    </source>
</reference>
<feature type="domain" description="PKD" evidence="4">
    <location>
        <begin position="1584"/>
        <end position="1651"/>
    </location>
</feature>
<dbReference type="InterPro" id="IPR022409">
    <property type="entry name" value="PKD/Chitinase_dom"/>
</dbReference>